<reference evidence="2 3" key="1">
    <citation type="submission" date="2020-05" db="EMBL/GenBank/DDBJ databases">
        <title>Distinct polysaccharide utilization as determinants for interspecies competition between intestinal Prevotella spp.</title>
        <authorList>
            <person name="Galvez E.J.C."/>
            <person name="Iljazovic A."/>
            <person name="Strowig T."/>
        </authorList>
    </citation>
    <scope>NUCLEOTIDE SEQUENCE [LARGE SCALE GENOMIC DNA]</scope>
    <source>
        <strain evidence="2 3">PMUR</strain>
    </source>
</reference>
<feature type="transmembrane region" description="Helical" evidence="1">
    <location>
        <begin position="27"/>
        <end position="45"/>
    </location>
</feature>
<comment type="caution">
    <text evidence="2">The sequence shown here is derived from an EMBL/GenBank/DDBJ whole genome shotgun (WGS) entry which is preliminary data.</text>
</comment>
<keyword evidence="1" id="KW-0812">Transmembrane</keyword>
<organism evidence="2 3">
    <name type="scientific">Xylanibacter muris</name>
    <dbReference type="NCBI Taxonomy" id="2736290"/>
    <lineage>
        <taxon>Bacteria</taxon>
        <taxon>Pseudomonadati</taxon>
        <taxon>Bacteroidota</taxon>
        <taxon>Bacteroidia</taxon>
        <taxon>Bacteroidales</taxon>
        <taxon>Prevotellaceae</taxon>
        <taxon>Xylanibacter</taxon>
    </lineage>
</organism>
<keyword evidence="3" id="KW-1185">Reference proteome</keyword>
<evidence type="ECO:0000313" key="3">
    <source>
        <dbReference type="Proteomes" id="UP000714420"/>
    </source>
</evidence>
<evidence type="ECO:0008006" key="4">
    <source>
        <dbReference type="Google" id="ProtNLM"/>
    </source>
</evidence>
<feature type="transmembrane region" description="Helical" evidence="1">
    <location>
        <begin position="328"/>
        <end position="348"/>
    </location>
</feature>
<keyword evidence="1" id="KW-0472">Membrane</keyword>
<feature type="transmembrane region" description="Helical" evidence="1">
    <location>
        <begin position="360"/>
        <end position="379"/>
    </location>
</feature>
<evidence type="ECO:0000313" key="2">
    <source>
        <dbReference type="EMBL" id="NPD92800.1"/>
    </source>
</evidence>
<protein>
    <recommendedName>
        <fullName evidence="4">EpsG family protein</fullName>
    </recommendedName>
</protein>
<accession>A0ABX2ARE8</accession>
<dbReference type="Proteomes" id="UP000714420">
    <property type="component" value="Unassembled WGS sequence"/>
</dbReference>
<keyword evidence="1" id="KW-1133">Transmembrane helix</keyword>
<feature type="transmembrane region" description="Helical" evidence="1">
    <location>
        <begin position="271"/>
        <end position="289"/>
    </location>
</feature>
<dbReference type="EMBL" id="JABKKF010000011">
    <property type="protein sequence ID" value="NPD92800.1"/>
    <property type="molecule type" value="Genomic_DNA"/>
</dbReference>
<dbReference type="RefSeq" id="WP_172276311.1">
    <property type="nucleotide sequence ID" value="NZ_CASGMU010000011.1"/>
</dbReference>
<feature type="transmembrane region" description="Helical" evidence="1">
    <location>
        <begin position="301"/>
        <end position="322"/>
    </location>
</feature>
<sequence>MILFFITLCFLVFILYNAQSRDRENRVFFVALFFAGLAFFQSVDINSDLQVAFSHLNQIRKFGWKYFDNDIESSFYFTGRDALKLYFYLLSFFSYNNFYSAISIFFIYYLPMKNVLLLSKRYSLQNLQINYLLILIIITIDFYDCANGVRNALAFAVFAHAIVLDLYYKKHIYIILWCIFLYLISAFLHSSAWILIVLRILLLLCIRKKTLLVMGCFVIFWSFYVLTFSPFLTDSDNSVFQSLNHHVEAYTDSTSESLNFDSESFNNRKSYILMRSFRILHVIVVLYFFTKMLKSYKTTMLQNYVFLLGCFCIGATSVNLATNILSRFSFEMIFLVPLFCLESLVSPIGNKYRILFNIKMNSLLLSLTIVALLFNYYMFRYHYYYMLFNFCLYK</sequence>
<evidence type="ECO:0000256" key="1">
    <source>
        <dbReference type="SAM" id="Phobius"/>
    </source>
</evidence>
<gene>
    <name evidence="2" type="ORF">HPS56_10690</name>
</gene>
<feature type="transmembrane region" description="Helical" evidence="1">
    <location>
        <begin position="85"/>
        <end position="109"/>
    </location>
</feature>
<feature type="transmembrane region" description="Helical" evidence="1">
    <location>
        <begin position="129"/>
        <end position="145"/>
    </location>
</feature>
<feature type="transmembrane region" description="Helical" evidence="1">
    <location>
        <begin position="174"/>
        <end position="198"/>
    </location>
</feature>
<feature type="transmembrane region" description="Helical" evidence="1">
    <location>
        <begin position="210"/>
        <end position="232"/>
    </location>
</feature>
<proteinExistence type="predicted"/>
<name>A0ABX2ARE8_9BACT</name>